<protein>
    <submittedName>
        <fullName evidence="1">Uncharacterized protein</fullName>
    </submittedName>
</protein>
<proteinExistence type="predicted"/>
<name>A0A0F9DHI4_9ZZZZ</name>
<accession>A0A0F9DHI4</accession>
<comment type="caution">
    <text evidence="1">The sequence shown here is derived from an EMBL/GenBank/DDBJ whole genome shotgun (WGS) entry which is preliminary data.</text>
</comment>
<gene>
    <name evidence="1" type="ORF">LCGC14_2545540</name>
</gene>
<dbReference type="AlphaFoldDB" id="A0A0F9DHI4"/>
<sequence>MVKLLCKALTYLPSETGGDVLERFEDERGEDIYDIPGDRVEEFLATGNFQLVPDSGEPSFQGGEIELSPDERACLQSLLPESSNAVTLGVILDLQVQLKTTGSAKTQPKIIDIGPQALEVINSEFRELNDQGELPLEWLQTYQRFN</sequence>
<evidence type="ECO:0000313" key="1">
    <source>
        <dbReference type="EMBL" id="KKL11468.1"/>
    </source>
</evidence>
<reference evidence="1" key="1">
    <citation type="journal article" date="2015" name="Nature">
        <title>Complex archaea that bridge the gap between prokaryotes and eukaryotes.</title>
        <authorList>
            <person name="Spang A."/>
            <person name="Saw J.H."/>
            <person name="Jorgensen S.L."/>
            <person name="Zaremba-Niedzwiedzka K."/>
            <person name="Martijn J."/>
            <person name="Lind A.E."/>
            <person name="van Eijk R."/>
            <person name="Schleper C."/>
            <person name="Guy L."/>
            <person name="Ettema T.J."/>
        </authorList>
    </citation>
    <scope>NUCLEOTIDE SEQUENCE</scope>
</reference>
<dbReference type="EMBL" id="LAZR01041644">
    <property type="protein sequence ID" value="KKL11468.1"/>
    <property type="molecule type" value="Genomic_DNA"/>
</dbReference>
<organism evidence="1">
    <name type="scientific">marine sediment metagenome</name>
    <dbReference type="NCBI Taxonomy" id="412755"/>
    <lineage>
        <taxon>unclassified sequences</taxon>
        <taxon>metagenomes</taxon>
        <taxon>ecological metagenomes</taxon>
    </lineage>
</organism>